<sequence>MVLPCVLAPHLRAPSLRAAALPALHLMRSLSSQRGGVASAAARSVLRGGGLLPVGLSSFPSSHQGACELAGASSTSSAASAPSLWLDLRLSLGLHATGNLLQSWRPSIRIVPSGSSVRLCVGRELLSRFAQGLRW</sequence>
<dbReference type="Proteomes" id="UP000026961">
    <property type="component" value="Chromosome 7"/>
</dbReference>
<protein>
    <submittedName>
        <fullName evidence="1">Uncharacterized protein</fullName>
    </submittedName>
</protein>
<accession>A0A0E0AI76</accession>
<reference evidence="1" key="2">
    <citation type="submission" date="2018-05" db="EMBL/GenBank/DDBJ databases">
        <title>OgluRS3 (Oryza glumaepatula Reference Sequence Version 3).</title>
        <authorList>
            <person name="Zhang J."/>
            <person name="Kudrna D."/>
            <person name="Lee S."/>
            <person name="Talag J."/>
            <person name="Welchert J."/>
            <person name="Wing R.A."/>
        </authorList>
    </citation>
    <scope>NUCLEOTIDE SEQUENCE [LARGE SCALE GENOMIC DNA]</scope>
</reference>
<keyword evidence="2" id="KW-1185">Reference proteome</keyword>
<dbReference type="EnsemblPlants" id="OGLUM07G09510.1">
    <property type="protein sequence ID" value="OGLUM07G09510.1"/>
    <property type="gene ID" value="OGLUM07G09510"/>
</dbReference>
<name>A0A0E0AI76_9ORYZ</name>
<dbReference type="Gramene" id="OGLUM07G09510.1">
    <property type="protein sequence ID" value="OGLUM07G09510.1"/>
    <property type="gene ID" value="OGLUM07G09510"/>
</dbReference>
<dbReference type="HOGENOM" id="CLU_1888984_0_0_1"/>
<evidence type="ECO:0000313" key="1">
    <source>
        <dbReference type="EnsemblPlants" id="OGLUM07G09510.1"/>
    </source>
</evidence>
<proteinExistence type="predicted"/>
<evidence type="ECO:0000313" key="2">
    <source>
        <dbReference type="Proteomes" id="UP000026961"/>
    </source>
</evidence>
<dbReference type="AlphaFoldDB" id="A0A0E0AI76"/>
<organism evidence="1">
    <name type="scientific">Oryza glumipatula</name>
    <dbReference type="NCBI Taxonomy" id="40148"/>
    <lineage>
        <taxon>Eukaryota</taxon>
        <taxon>Viridiplantae</taxon>
        <taxon>Streptophyta</taxon>
        <taxon>Embryophyta</taxon>
        <taxon>Tracheophyta</taxon>
        <taxon>Spermatophyta</taxon>
        <taxon>Magnoliopsida</taxon>
        <taxon>Liliopsida</taxon>
        <taxon>Poales</taxon>
        <taxon>Poaceae</taxon>
        <taxon>BOP clade</taxon>
        <taxon>Oryzoideae</taxon>
        <taxon>Oryzeae</taxon>
        <taxon>Oryzinae</taxon>
        <taxon>Oryza</taxon>
    </lineage>
</organism>
<reference evidence="1" key="1">
    <citation type="submission" date="2015-04" db="UniProtKB">
        <authorList>
            <consortium name="EnsemblPlants"/>
        </authorList>
    </citation>
    <scope>IDENTIFICATION</scope>
</reference>